<dbReference type="Pfam" id="PF03629">
    <property type="entry name" value="SASA"/>
    <property type="match status" value="1"/>
</dbReference>
<comment type="caution">
    <text evidence="3">The sequence shown here is derived from an EMBL/GenBank/DDBJ whole genome shotgun (WGS) entry which is preliminary data.</text>
</comment>
<feature type="domain" description="Sialate O-acetylesterase" evidence="2">
    <location>
        <begin position="251"/>
        <end position="372"/>
    </location>
</feature>
<sequence length="489" mass="54264">MCSSQYGPVAVEFSLAAILQSNMVIQQAKPFSLWGTAPVGDTISLAGDWTKTNVSVVADATGHWKGQLPVPAAKPHDFTPHTITIIHRGRRVELSNVLIGEVWVCSGQSNMDMEMKPALPWLRGVLNHEQEIAGANHPEIRFINIENSFKKTPQENAKGTWIICSPATAGDLSGVAYYYGRELLQKLKVPVGLVVSSVGGSACQAWTSREALEADAAVKAKYLTPYLESPQAQESLDSVKTLEKLFEVLARPTLLYNAMIYPLRQLSIKGFLWYQGESNKNDGSAYTRLCTAMLQGWRKDFNQGDLPFYYVQVTPYNWEENDSTATYYARFREAQEAMLQVKNTGMAVTMNIGEVKDIHPRNKKDVGLRLARIALAKTYGQSKTVNMGPKLKSFTRSGATVKVTFKPESLGAGITTTDGQAPRHFYVAGKDQVFHPAEAKIIRNEVWLTSDKVKEPVAVRYAFTNYPITNLANNDGLPAMPFRTDTWDK</sequence>
<dbReference type="SUPFAM" id="SSF52266">
    <property type="entry name" value="SGNH hydrolase"/>
    <property type="match status" value="1"/>
</dbReference>
<name>A0ABR6VV36_9BACT</name>
<dbReference type="PANTHER" id="PTHR22901">
    <property type="entry name" value="SIALATE O-ACETYLESTERASE"/>
    <property type="match status" value="1"/>
</dbReference>
<organism evidence="3 4">
    <name type="scientific">Rufibacter sediminis</name>
    <dbReference type="NCBI Taxonomy" id="2762756"/>
    <lineage>
        <taxon>Bacteria</taxon>
        <taxon>Pseudomonadati</taxon>
        <taxon>Bacteroidota</taxon>
        <taxon>Cytophagia</taxon>
        <taxon>Cytophagales</taxon>
        <taxon>Hymenobacteraceae</taxon>
        <taxon>Rufibacter</taxon>
    </lineage>
</organism>
<proteinExistence type="predicted"/>
<dbReference type="Proteomes" id="UP000659698">
    <property type="component" value="Unassembled WGS sequence"/>
</dbReference>
<dbReference type="InterPro" id="IPR005181">
    <property type="entry name" value="SASA"/>
</dbReference>
<evidence type="ECO:0000313" key="4">
    <source>
        <dbReference type="Proteomes" id="UP000659698"/>
    </source>
</evidence>
<dbReference type="InterPro" id="IPR039329">
    <property type="entry name" value="SIAE"/>
</dbReference>
<protein>
    <submittedName>
        <fullName evidence="3">Sialate O-acetylesterase</fullName>
    </submittedName>
</protein>
<dbReference type="PANTHER" id="PTHR22901:SF0">
    <property type="entry name" value="SIALATE O-ACETYLESTERASE"/>
    <property type="match status" value="1"/>
</dbReference>
<keyword evidence="1" id="KW-0378">Hydrolase</keyword>
<dbReference type="EMBL" id="JACOAF010000035">
    <property type="protein sequence ID" value="MBC3541067.1"/>
    <property type="molecule type" value="Genomic_DNA"/>
</dbReference>
<dbReference type="InterPro" id="IPR036514">
    <property type="entry name" value="SGNH_hydro_sf"/>
</dbReference>
<gene>
    <name evidence="3" type="ORF">H7U12_15340</name>
</gene>
<accession>A0ABR6VV36</accession>
<dbReference type="Gene3D" id="3.40.50.1110">
    <property type="entry name" value="SGNH hydrolase"/>
    <property type="match status" value="1"/>
</dbReference>
<dbReference type="RefSeq" id="WP_186639559.1">
    <property type="nucleotide sequence ID" value="NZ_JACOAF010000035.1"/>
</dbReference>
<evidence type="ECO:0000256" key="1">
    <source>
        <dbReference type="ARBA" id="ARBA00022801"/>
    </source>
</evidence>
<evidence type="ECO:0000259" key="2">
    <source>
        <dbReference type="Pfam" id="PF03629"/>
    </source>
</evidence>
<reference evidence="3 4" key="1">
    <citation type="journal article" date="2019" name="Int. J. Syst. Evol. Microbiol.">
        <title>Rufibacter sediminis sp. nov., isolated from freshwater lake sediment.</title>
        <authorList>
            <person name="Qu J.H."/>
            <person name="Zhang L.J."/>
            <person name="Fu Y.H."/>
            <person name="Li H.F."/>
        </authorList>
    </citation>
    <scope>NUCLEOTIDE SEQUENCE [LARGE SCALE GENOMIC DNA]</scope>
    <source>
        <strain evidence="3 4">H-1</strain>
    </source>
</reference>
<evidence type="ECO:0000313" key="3">
    <source>
        <dbReference type="EMBL" id="MBC3541067.1"/>
    </source>
</evidence>
<keyword evidence="4" id="KW-1185">Reference proteome</keyword>